<reference evidence="3" key="1">
    <citation type="journal article" date="2022" name="Int. J. Mol. Sci.">
        <title>Draft Genome of Tanacetum Coccineum: Genomic Comparison of Closely Related Tanacetum-Family Plants.</title>
        <authorList>
            <person name="Yamashiro T."/>
            <person name="Shiraishi A."/>
            <person name="Nakayama K."/>
            <person name="Satake H."/>
        </authorList>
    </citation>
    <scope>NUCLEOTIDE SEQUENCE</scope>
</reference>
<evidence type="ECO:0000259" key="2">
    <source>
        <dbReference type="PROSITE" id="PS50158"/>
    </source>
</evidence>
<dbReference type="Pfam" id="PF00098">
    <property type="entry name" value="zf-CCHC"/>
    <property type="match status" value="1"/>
</dbReference>
<dbReference type="SMART" id="SM00343">
    <property type="entry name" value="ZnF_C2HC"/>
    <property type="match status" value="1"/>
</dbReference>
<keyword evidence="1" id="KW-0479">Metal-binding</keyword>
<dbReference type="Proteomes" id="UP001151760">
    <property type="component" value="Unassembled WGS sequence"/>
</dbReference>
<reference evidence="3" key="2">
    <citation type="submission" date="2022-01" db="EMBL/GenBank/DDBJ databases">
        <authorList>
            <person name="Yamashiro T."/>
            <person name="Shiraishi A."/>
            <person name="Satake H."/>
            <person name="Nakayama K."/>
        </authorList>
    </citation>
    <scope>NUCLEOTIDE SEQUENCE</scope>
</reference>
<dbReference type="EMBL" id="BQNB010020845">
    <property type="protein sequence ID" value="GJU00240.1"/>
    <property type="molecule type" value="Genomic_DNA"/>
</dbReference>
<feature type="domain" description="CCHC-type" evidence="2">
    <location>
        <begin position="415"/>
        <end position="431"/>
    </location>
</feature>
<sequence length="572" mass="65801">MTSLAEHIIVARAKNRPLMLEKSMYDSWTSRIRLFIKWKKNGRTMLDSIDNGPLVYPTVEENRQTRPKKYSELTKAQQLQDDCDVQAINIILHSLPPDVRFSQLINDMHTIRMTMQQVQVNTKFLNALLPEWSKFVTDVKLAKSLYTTNMNQLQPLKMEKSQFNKFKKDKLRGKGTWQNSALSQRGQEILCGSRRRSGYQQKDQINQCQMTKHEQEWKDCAKSRSKVQNMAKVRVYTEESSVNTWSAELKITNECNLTHPEWPKSSIDPILAQLQPISSHSPIHHQHHHTLVNPQQQSVSLQPFISLRVTQQSQAEFPQLDSGLAVPTFQQGEDLIDCINKAMKFLFVVVSRFPPSNNKLRTSSNPRNQITIQYERVTVQQVQERQTQSFVGTGNKGIATTSRRNYTAGQAKVVKCYNCLREGHMVKQCPQPKRPRSSAWFKEKLMLAETQEASQILDEEQLAFIADPRITDVQVAQQTIPQNSAFQTEDLDAYDSDCDDISSAKAVLMANLSSCISDVLYEVPYSDTYLNDMINQDVQEMSYSEQTHIVNFLDNEITRDSNSIPYSQYMQE</sequence>
<protein>
    <submittedName>
        <fullName evidence="3">Retrovirus-related pol polyprotein from transposon TNT 1-94</fullName>
    </submittedName>
</protein>
<comment type="caution">
    <text evidence="3">The sequence shown here is derived from an EMBL/GenBank/DDBJ whole genome shotgun (WGS) entry which is preliminary data.</text>
</comment>
<evidence type="ECO:0000256" key="1">
    <source>
        <dbReference type="PROSITE-ProRule" id="PRU00047"/>
    </source>
</evidence>
<gene>
    <name evidence="3" type="ORF">Tco_1110578</name>
</gene>
<name>A0ABQ5IJ84_9ASTR</name>
<dbReference type="Gene3D" id="4.10.60.10">
    <property type="entry name" value="Zinc finger, CCHC-type"/>
    <property type="match status" value="1"/>
</dbReference>
<dbReference type="InterPro" id="IPR001878">
    <property type="entry name" value="Znf_CCHC"/>
</dbReference>
<evidence type="ECO:0000313" key="3">
    <source>
        <dbReference type="EMBL" id="GJU00240.1"/>
    </source>
</evidence>
<dbReference type="SUPFAM" id="SSF57756">
    <property type="entry name" value="Retrovirus zinc finger-like domains"/>
    <property type="match status" value="1"/>
</dbReference>
<proteinExistence type="predicted"/>
<keyword evidence="4" id="KW-1185">Reference proteome</keyword>
<dbReference type="PROSITE" id="PS50158">
    <property type="entry name" value="ZF_CCHC"/>
    <property type="match status" value="1"/>
</dbReference>
<keyword evidence="1" id="KW-0862">Zinc</keyword>
<organism evidence="3 4">
    <name type="scientific">Tanacetum coccineum</name>
    <dbReference type="NCBI Taxonomy" id="301880"/>
    <lineage>
        <taxon>Eukaryota</taxon>
        <taxon>Viridiplantae</taxon>
        <taxon>Streptophyta</taxon>
        <taxon>Embryophyta</taxon>
        <taxon>Tracheophyta</taxon>
        <taxon>Spermatophyta</taxon>
        <taxon>Magnoliopsida</taxon>
        <taxon>eudicotyledons</taxon>
        <taxon>Gunneridae</taxon>
        <taxon>Pentapetalae</taxon>
        <taxon>asterids</taxon>
        <taxon>campanulids</taxon>
        <taxon>Asterales</taxon>
        <taxon>Asteraceae</taxon>
        <taxon>Asteroideae</taxon>
        <taxon>Anthemideae</taxon>
        <taxon>Anthemidinae</taxon>
        <taxon>Tanacetum</taxon>
    </lineage>
</organism>
<dbReference type="InterPro" id="IPR036875">
    <property type="entry name" value="Znf_CCHC_sf"/>
</dbReference>
<evidence type="ECO:0000313" key="4">
    <source>
        <dbReference type="Proteomes" id="UP001151760"/>
    </source>
</evidence>
<keyword evidence="1" id="KW-0863">Zinc-finger</keyword>
<accession>A0ABQ5IJ84</accession>